<protein>
    <recommendedName>
        <fullName evidence="3">DUF2505 domain-containing protein</fullName>
    </recommendedName>
</protein>
<dbReference type="Pfam" id="PF10698">
    <property type="entry name" value="DUF2505"/>
    <property type="match status" value="1"/>
</dbReference>
<accession>A0ABT9N9N5</accession>
<sequence>MEFSARVKYAGTPQEVAGLLVSRELAQARAAKAGMGEFEYAVEDGATVVRVRVGGEALPDFARKFAKGGLSGQIQARSEGNVVRHLVKVAGMPVSARFDVVLSPDAGGTVGEVRGEVTVSVPFVGKKIEEKAVVHAQRAVEEDAAIVNSLLG</sequence>
<dbReference type="Proteomes" id="UP001235966">
    <property type="component" value="Unassembled WGS sequence"/>
</dbReference>
<proteinExistence type="predicted"/>
<dbReference type="RefSeq" id="WP_278057794.1">
    <property type="nucleotide sequence ID" value="NZ_CP121247.1"/>
</dbReference>
<evidence type="ECO:0000313" key="1">
    <source>
        <dbReference type="EMBL" id="MDP9800411.1"/>
    </source>
</evidence>
<organism evidence="1 2">
    <name type="scientific">Arcanobacterium wilhelmae</name>
    <dbReference type="NCBI Taxonomy" id="1803177"/>
    <lineage>
        <taxon>Bacteria</taxon>
        <taxon>Bacillati</taxon>
        <taxon>Actinomycetota</taxon>
        <taxon>Actinomycetes</taxon>
        <taxon>Actinomycetales</taxon>
        <taxon>Actinomycetaceae</taxon>
        <taxon>Arcanobacterium</taxon>
    </lineage>
</organism>
<comment type="caution">
    <text evidence="1">The sequence shown here is derived from an EMBL/GenBank/DDBJ whole genome shotgun (WGS) entry which is preliminary data.</text>
</comment>
<name>A0ABT9N9N5_9ACTO</name>
<dbReference type="EMBL" id="JAUSQW010000001">
    <property type="protein sequence ID" value="MDP9800411.1"/>
    <property type="molecule type" value="Genomic_DNA"/>
</dbReference>
<evidence type="ECO:0008006" key="3">
    <source>
        <dbReference type="Google" id="ProtNLM"/>
    </source>
</evidence>
<reference evidence="1 2" key="1">
    <citation type="submission" date="2023-07" db="EMBL/GenBank/DDBJ databases">
        <title>Sequencing the genomes of 1000 actinobacteria strains.</title>
        <authorList>
            <person name="Klenk H.-P."/>
        </authorList>
    </citation>
    <scope>NUCLEOTIDE SEQUENCE [LARGE SCALE GENOMIC DNA]</scope>
    <source>
        <strain evidence="1 2">DSM 102162</strain>
    </source>
</reference>
<gene>
    <name evidence="1" type="ORF">J2S49_000487</name>
</gene>
<evidence type="ECO:0000313" key="2">
    <source>
        <dbReference type="Proteomes" id="UP001235966"/>
    </source>
</evidence>
<dbReference type="InterPro" id="IPR019639">
    <property type="entry name" value="DUF2505"/>
</dbReference>
<keyword evidence="2" id="KW-1185">Reference proteome</keyword>